<dbReference type="PROSITE" id="PS50995">
    <property type="entry name" value="HTH_MARR_2"/>
    <property type="match status" value="1"/>
</dbReference>
<dbReference type="InterPro" id="IPR011991">
    <property type="entry name" value="ArsR-like_HTH"/>
</dbReference>
<name>A0A075LM29_9BACI</name>
<keyword evidence="2" id="KW-0238">DNA-binding</keyword>
<evidence type="ECO:0000256" key="1">
    <source>
        <dbReference type="ARBA" id="ARBA00023015"/>
    </source>
</evidence>
<proteinExistence type="predicted"/>
<dbReference type="InterPro" id="IPR000835">
    <property type="entry name" value="HTH_MarR-typ"/>
</dbReference>
<dbReference type="GeneID" id="34219936"/>
<accession>A0A075LM29</accession>
<dbReference type="Gene3D" id="1.10.10.10">
    <property type="entry name" value="Winged helix-like DNA-binding domain superfamily/Winged helix DNA-binding domain"/>
    <property type="match status" value="1"/>
</dbReference>
<dbReference type="CDD" id="cd00090">
    <property type="entry name" value="HTH_ARSR"/>
    <property type="match status" value="1"/>
</dbReference>
<dbReference type="HOGENOM" id="CLU_083287_27_6_9"/>
<reference evidence="5 6" key="1">
    <citation type="submission" date="2014-07" db="EMBL/GenBank/DDBJ databases">
        <title>Complete genome sequence of a moderately halophilic bacterium Terribacillus aidingensis MP602, isolated from Cryptomeria fortunei in Tianmu mountain in China.</title>
        <authorList>
            <person name="Wang Y."/>
            <person name="Lu P."/>
            <person name="Zhang L."/>
        </authorList>
    </citation>
    <scope>NUCLEOTIDE SEQUENCE [LARGE SCALE GENOMIC DNA]</scope>
    <source>
        <strain evidence="5 6">MP602</strain>
    </source>
</reference>
<sequence length="147" mass="17354">MSRSYKEIIRRMNEAYEEFGILISQETKKLDELDLTVQQEYMLSYIQRNKQTTANDIAADFGISKSAVSQVLSKLEKRDMITKQANPTNKREYFLALGNNGREYMDSLKQLDEILIDKYYSKIDLEELHQMTKTMVRINNVIREQKK</sequence>
<dbReference type="Proteomes" id="UP000027980">
    <property type="component" value="Chromosome"/>
</dbReference>
<evidence type="ECO:0000259" key="4">
    <source>
        <dbReference type="PROSITE" id="PS50995"/>
    </source>
</evidence>
<dbReference type="SMART" id="SM00347">
    <property type="entry name" value="HTH_MARR"/>
    <property type="match status" value="1"/>
</dbReference>
<dbReference type="OrthoDB" id="2355600at2"/>
<dbReference type="GO" id="GO:0003677">
    <property type="term" value="F:DNA binding"/>
    <property type="evidence" value="ECO:0007669"/>
    <property type="project" value="UniProtKB-KW"/>
</dbReference>
<evidence type="ECO:0000256" key="2">
    <source>
        <dbReference type="ARBA" id="ARBA00023125"/>
    </source>
</evidence>
<organism evidence="5 6">
    <name type="scientific">Terribacillus saccharophilus</name>
    <dbReference type="NCBI Taxonomy" id="361277"/>
    <lineage>
        <taxon>Bacteria</taxon>
        <taxon>Bacillati</taxon>
        <taxon>Bacillota</taxon>
        <taxon>Bacilli</taxon>
        <taxon>Bacillales</taxon>
        <taxon>Bacillaceae</taxon>
        <taxon>Terribacillus</taxon>
    </lineage>
</organism>
<dbReference type="PANTHER" id="PTHR35790">
    <property type="entry name" value="HTH-TYPE TRANSCRIPTIONAL REGULATOR PCHR"/>
    <property type="match status" value="1"/>
</dbReference>
<dbReference type="InterPro" id="IPR052067">
    <property type="entry name" value="Metal_resp_HTH_trans_reg"/>
</dbReference>
<dbReference type="EMBL" id="CP008876">
    <property type="protein sequence ID" value="AIF67399.1"/>
    <property type="molecule type" value="Genomic_DNA"/>
</dbReference>
<dbReference type="KEGG" id="tap:GZ22_12630"/>
<evidence type="ECO:0000313" key="5">
    <source>
        <dbReference type="EMBL" id="AIF67399.1"/>
    </source>
</evidence>
<protein>
    <submittedName>
        <fullName evidence="5">MarR family transcriptional regulator</fullName>
    </submittedName>
</protein>
<gene>
    <name evidence="5" type="ORF">GZ22_12630</name>
</gene>
<evidence type="ECO:0000313" key="6">
    <source>
        <dbReference type="Proteomes" id="UP000027980"/>
    </source>
</evidence>
<dbReference type="InterPro" id="IPR036390">
    <property type="entry name" value="WH_DNA-bd_sf"/>
</dbReference>
<dbReference type="InterPro" id="IPR036388">
    <property type="entry name" value="WH-like_DNA-bd_sf"/>
</dbReference>
<feature type="domain" description="HTH marR-type" evidence="4">
    <location>
        <begin position="5"/>
        <end position="140"/>
    </location>
</feature>
<dbReference type="PANTHER" id="PTHR35790:SF4">
    <property type="entry name" value="HTH-TYPE TRANSCRIPTIONAL REGULATOR PCHR"/>
    <property type="match status" value="1"/>
</dbReference>
<keyword evidence="1" id="KW-0805">Transcription regulation</keyword>
<dbReference type="RefSeq" id="WP_038565985.1">
    <property type="nucleotide sequence ID" value="NZ_CP008876.1"/>
</dbReference>
<keyword evidence="3" id="KW-0804">Transcription</keyword>
<dbReference type="AlphaFoldDB" id="A0A075LM29"/>
<dbReference type="SUPFAM" id="SSF46785">
    <property type="entry name" value="Winged helix' DNA-binding domain"/>
    <property type="match status" value="1"/>
</dbReference>
<dbReference type="GO" id="GO:0003700">
    <property type="term" value="F:DNA-binding transcription factor activity"/>
    <property type="evidence" value="ECO:0007669"/>
    <property type="project" value="InterPro"/>
</dbReference>
<dbReference type="Pfam" id="PF12802">
    <property type="entry name" value="MarR_2"/>
    <property type="match status" value="1"/>
</dbReference>
<evidence type="ECO:0000256" key="3">
    <source>
        <dbReference type="ARBA" id="ARBA00023163"/>
    </source>
</evidence>